<dbReference type="Proteomes" id="UP001501126">
    <property type="component" value="Unassembled WGS sequence"/>
</dbReference>
<gene>
    <name evidence="3" type="ORF">GCM10009118_02860</name>
</gene>
<accession>A0ABN1MLQ9</accession>
<evidence type="ECO:0000313" key="3">
    <source>
        <dbReference type="EMBL" id="GAA0873878.1"/>
    </source>
</evidence>
<keyword evidence="1" id="KW-0812">Transmembrane</keyword>
<feature type="transmembrane region" description="Helical" evidence="1">
    <location>
        <begin position="367"/>
        <end position="386"/>
    </location>
</feature>
<keyword evidence="2" id="KW-0732">Signal</keyword>
<feature type="transmembrane region" description="Helical" evidence="1">
    <location>
        <begin position="333"/>
        <end position="355"/>
    </location>
</feature>
<organism evidence="3 4">
    <name type="scientific">Wandonia haliotis</name>
    <dbReference type="NCBI Taxonomy" id="574963"/>
    <lineage>
        <taxon>Bacteria</taxon>
        <taxon>Pseudomonadati</taxon>
        <taxon>Bacteroidota</taxon>
        <taxon>Flavobacteriia</taxon>
        <taxon>Flavobacteriales</taxon>
        <taxon>Crocinitomicaceae</taxon>
        <taxon>Wandonia</taxon>
    </lineage>
</organism>
<reference evidence="3 4" key="1">
    <citation type="journal article" date="2019" name="Int. J. Syst. Evol. Microbiol.">
        <title>The Global Catalogue of Microorganisms (GCM) 10K type strain sequencing project: providing services to taxonomists for standard genome sequencing and annotation.</title>
        <authorList>
            <consortium name="The Broad Institute Genomics Platform"/>
            <consortium name="The Broad Institute Genome Sequencing Center for Infectious Disease"/>
            <person name="Wu L."/>
            <person name="Ma J."/>
        </authorList>
    </citation>
    <scope>NUCLEOTIDE SEQUENCE [LARGE SCALE GENOMIC DNA]</scope>
    <source>
        <strain evidence="3 4">JCM 16083</strain>
    </source>
</reference>
<comment type="caution">
    <text evidence="3">The sequence shown here is derived from an EMBL/GenBank/DDBJ whole genome shotgun (WGS) entry which is preliminary data.</text>
</comment>
<dbReference type="RefSeq" id="WP_343784355.1">
    <property type="nucleotide sequence ID" value="NZ_BAAAFH010000003.1"/>
</dbReference>
<protein>
    <submittedName>
        <fullName evidence="3">Uncharacterized protein</fullName>
    </submittedName>
</protein>
<keyword evidence="4" id="KW-1185">Reference proteome</keyword>
<feature type="chain" id="PRO_5047119500" evidence="2">
    <location>
        <begin position="22"/>
        <end position="429"/>
    </location>
</feature>
<proteinExistence type="predicted"/>
<feature type="signal peptide" evidence="2">
    <location>
        <begin position="1"/>
        <end position="21"/>
    </location>
</feature>
<sequence>MKAIRLLFLWSTAGLLFPVNAQEYKCYTCETGYDGGVFEIFTLHDSVVVTETVYDTVYISELNDLTGHFNMSFDEFFHSFSEYIRSRDTVKRSPAETVYLSDIQATLHAYIRKYRYVLSEYQVDFSKDRFKIHKNEKILPDNLPDSMPLDIMFTLQGKLNTTNFLKTPNQQVRVVYKIFSDIVNASYRNRYKKVGVNFYFPDFSFHEKRAMAQFVKSVSLVVDSTRIPEIRNLPLYFTFDTEEGKNNQSYLVGLSSMVDSVFLATPDASMALTFESLHSKETLDIPWMKQLLNQFYLARFDTGDFPETSDQALLIEDVKTLMNADYPDAYWEYYLLSIFGILFILLIGSMCYIFLPSFANFVHEYSMYVFAGGILLVLEIYLLFVFMVESMSNTVVFSFQNNNTMLLLPVMLIFVIPLIKKVIRTRENP</sequence>
<keyword evidence="1" id="KW-0472">Membrane</keyword>
<keyword evidence="1" id="KW-1133">Transmembrane helix</keyword>
<dbReference type="EMBL" id="BAAAFH010000003">
    <property type="protein sequence ID" value="GAA0873878.1"/>
    <property type="molecule type" value="Genomic_DNA"/>
</dbReference>
<evidence type="ECO:0000256" key="2">
    <source>
        <dbReference type="SAM" id="SignalP"/>
    </source>
</evidence>
<evidence type="ECO:0000313" key="4">
    <source>
        <dbReference type="Proteomes" id="UP001501126"/>
    </source>
</evidence>
<evidence type="ECO:0000256" key="1">
    <source>
        <dbReference type="SAM" id="Phobius"/>
    </source>
</evidence>
<feature type="transmembrane region" description="Helical" evidence="1">
    <location>
        <begin position="406"/>
        <end position="423"/>
    </location>
</feature>
<name>A0ABN1MLQ9_9FLAO</name>